<reference evidence="5" key="1">
    <citation type="submission" date="2017-09" db="EMBL/GenBank/DDBJ databases">
        <title>Depth-based differentiation of microbial function through sediment-hosted aquifers and enrichment of novel symbionts in the deep terrestrial subsurface.</title>
        <authorList>
            <person name="Probst A.J."/>
            <person name="Ladd B."/>
            <person name="Jarett J.K."/>
            <person name="Geller-Mcgrath D.E."/>
            <person name="Sieber C.M.K."/>
            <person name="Emerson J.B."/>
            <person name="Anantharaman K."/>
            <person name="Thomas B.C."/>
            <person name="Malmstrom R."/>
            <person name="Stieglmeier M."/>
            <person name="Klingl A."/>
            <person name="Woyke T."/>
            <person name="Ryan C.M."/>
            <person name="Banfield J.F."/>
        </authorList>
    </citation>
    <scope>NUCLEOTIDE SEQUENCE [LARGE SCALE GENOMIC DNA]</scope>
</reference>
<comment type="catalytic activity">
    <reaction evidence="2">
        <text>2,5-diamino-6-hydroxy-4-(5-phosphoribosylamino)-pyrimidine + H2O = 2,5,6-triamino-4-hydroxypyrimidine + D-ribose 5-phosphate</text>
        <dbReference type="Rhea" id="RHEA:23436"/>
        <dbReference type="ChEBI" id="CHEBI:15377"/>
        <dbReference type="ChEBI" id="CHEBI:58614"/>
        <dbReference type="ChEBI" id="CHEBI:78346"/>
        <dbReference type="ChEBI" id="CHEBI:137796"/>
    </reaction>
</comment>
<dbReference type="Pfam" id="PF08719">
    <property type="entry name" value="NADAR"/>
    <property type="match status" value="1"/>
</dbReference>
<protein>
    <submittedName>
        <fullName evidence="4">Swarming motility protein YbiA</fullName>
    </submittedName>
</protein>
<accession>A0A2H0UE72</accession>
<organism evidence="4 5">
    <name type="scientific">Candidatus Kaiserbacteria bacterium CG10_big_fil_rev_8_21_14_0_10_47_16</name>
    <dbReference type="NCBI Taxonomy" id="1974608"/>
    <lineage>
        <taxon>Bacteria</taxon>
        <taxon>Candidatus Kaiseribacteriota</taxon>
    </lineage>
</organism>
<sequence>MLQLEPINFAEHRFHYLAPFSAHEIEIDGVIYKTAEHAYQALRVIPEARHRIIAARSPLDAWREGQKCKENNEVLLDYDKDALMEQIFRAKLKQHDDVKQVLIESGERGLLKLHGSDYYWGTGADGSGKNRMGKIWMKLREEIK</sequence>
<comment type="caution">
    <text evidence="4">The sequence shown here is derived from an EMBL/GenBank/DDBJ whole genome shotgun (WGS) entry which is preliminary data.</text>
</comment>
<dbReference type="Proteomes" id="UP000229344">
    <property type="component" value="Unassembled WGS sequence"/>
</dbReference>
<dbReference type="InterPro" id="IPR037238">
    <property type="entry name" value="YbiA-like_sf"/>
</dbReference>
<evidence type="ECO:0000256" key="1">
    <source>
        <dbReference type="ARBA" id="ARBA00000022"/>
    </source>
</evidence>
<comment type="catalytic activity">
    <reaction evidence="1">
        <text>5-amino-6-(5-phospho-D-ribosylamino)uracil + H2O = 5,6-diaminouracil + D-ribose 5-phosphate</text>
        <dbReference type="Rhea" id="RHEA:55020"/>
        <dbReference type="ChEBI" id="CHEBI:15377"/>
        <dbReference type="ChEBI" id="CHEBI:46252"/>
        <dbReference type="ChEBI" id="CHEBI:58453"/>
        <dbReference type="ChEBI" id="CHEBI:78346"/>
    </reaction>
</comment>
<evidence type="ECO:0000256" key="2">
    <source>
        <dbReference type="ARBA" id="ARBA00000751"/>
    </source>
</evidence>
<evidence type="ECO:0000313" key="4">
    <source>
        <dbReference type="EMBL" id="PIR84728.1"/>
    </source>
</evidence>
<gene>
    <name evidence="4" type="ORF">COU16_00895</name>
</gene>
<dbReference type="EMBL" id="PFBI01000004">
    <property type="protein sequence ID" value="PIR84728.1"/>
    <property type="molecule type" value="Genomic_DNA"/>
</dbReference>
<dbReference type="SUPFAM" id="SSF143990">
    <property type="entry name" value="YbiA-like"/>
    <property type="match status" value="1"/>
</dbReference>
<evidence type="ECO:0000259" key="3">
    <source>
        <dbReference type="Pfam" id="PF08719"/>
    </source>
</evidence>
<dbReference type="Gene3D" id="1.10.357.40">
    <property type="entry name" value="YbiA-like"/>
    <property type="match status" value="1"/>
</dbReference>
<proteinExistence type="predicted"/>
<dbReference type="InterPro" id="IPR012816">
    <property type="entry name" value="NADAR"/>
</dbReference>
<dbReference type="AlphaFoldDB" id="A0A2H0UE72"/>
<evidence type="ECO:0000313" key="5">
    <source>
        <dbReference type="Proteomes" id="UP000229344"/>
    </source>
</evidence>
<dbReference type="CDD" id="cd15457">
    <property type="entry name" value="NADAR"/>
    <property type="match status" value="1"/>
</dbReference>
<name>A0A2H0UE72_9BACT</name>
<feature type="domain" description="NADAR" evidence="3">
    <location>
        <begin position="20"/>
        <end position="144"/>
    </location>
</feature>